<evidence type="ECO:0000313" key="1">
    <source>
        <dbReference type="EMBL" id="GBL76804.1"/>
    </source>
</evidence>
<evidence type="ECO:0000313" key="2">
    <source>
        <dbReference type="Proteomes" id="UP000499080"/>
    </source>
</evidence>
<accession>A0A4Y2ACX3</accession>
<organism evidence="1 2">
    <name type="scientific">Araneus ventricosus</name>
    <name type="common">Orbweaver spider</name>
    <name type="synonym">Epeira ventricosa</name>
    <dbReference type="NCBI Taxonomy" id="182803"/>
    <lineage>
        <taxon>Eukaryota</taxon>
        <taxon>Metazoa</taxon>
        <taxon>Ecdysozoa</taxon>
        <taxon>Arthropoda</taxon>
        <taxon>Chelicerata</taxon>
        <taxon>Arachnida</taxon>
        <taxon>Araneae</taxon>
        <taxon>Araneomorphae</taxon>
        <taxon>Entelegynae</taxon>
        <taxon>Araneoidea</taxon>
        <taxon>Araneidae</taxon>
        <taxon>Araneus</taxon>
    </lineage>
</organism>
<reference evidence="1 2" key="1">
    <citation type="journal article" date="2019" name="Sci. Rep.">
        <title>Orb-weaving spider Araneus ventricosus genome elucidates the spidroin gene catalogue.</title>
        <authorList>
            <person name="Kono N."/>
            <person name="Nakamura H."/>
            <person name="Ohtoshi R."/>
            <person name="Moran D.A.P."/>
            <person name="Shinohara A."/>
            <person name="Yoshida Y."/>
            <person name="Fujiwara M."/>
            <person name="Mori M."/>
            <person name="Tomita M."/>
            <person name="Arakawa K."/>
        </authorList>
    </citation>
    <scope>NUCLEOTIDE SEQUENCE [LARGE SCALE GENOMIC DNA]</scope>
</reference>
<dbReference type="AlphaFoldDB" id="A0A4Y2ACX3"/>
<protein>
    <submittedName>
        <fullName evidence="1">Uncharacterized protein</fullName>
    </submittedName>
</protein>
<dbReference type="EMBL" id="BGPR01000010">
    <property type="protein sequence ID" value="GBL76804.1"/>
    <property type="molecule type" value="Genomic_DNA"/>
</dbReference>
<proteinExistence type="predicted"/>
<sequence length="119" mass="13713">MHLRQRAFFCPIKIPHVALYRLEGNDRRDFESQTDGQVQITPMTGPLQNADASFGKGMDVHVLQPVWLFYQMKNLNVTIGKESYGTSRYFMSEPAGKRNIFILTLAVRNVYLSAWMQVN</sequence>
<dbReference type="Proteomes" id="UP000499080">
    <property type="component" value="Unassembled WGS sequence"/>
</dbReference>
<comment type="caution">
    <text evidence="1">The sequence shown here is derived from an EMBL/GenBank/DDBJ whole genome shotgun (WGS) entry which is preliminary data.</text>
</comment>
<gene>
    <name evidence="1" type="ORF">AVEN_53468_1</name>
</gene>
<keyword evidence="2" id="KW-1185">Reference proteome</keyword>
<name>A0A4Y2ACX3_ARAVE</name>